<sequence>MAVDVPADVVDALAGQYRPQAFDGFAHDRHMVCPRAVVPVAHDRRTGRPQGKVDPIAGEGGNRTHSQRQRHRVADTDGQRADFQGQVGRPQPDRGRQRERVIGGHLADPEAVEARVGGRLCDFHRFVVGPVKPKRQGDLDVDAVHSIDTSLGWSSSTRPDSSREASLTWKWAVAVKASRNRRCSGELS</sequence>
<gene>
    <name evidence="2" type="ORF">LAUMK13_01334</name>
</gene>
<accession>A0A498PSW6</accession>
<evidence type="ECO:0000313" key="3">
    <source>
        <dbReference type="Proteomes" id="UP000267289"/>
    </source>
</evidence>
<name>A0A498PSW6_9MYCO</name>
<feature type="region of interest" description="Disordered" evidence="1">
    <location>
        <begin position="44"/>
        <end position="97"/>
    </location>
</feature>
<dbReference type="AlphaFoldDB" id="A0A498PSW6"/>
<keyword evidence="3" id="KW-1185">Reference proteome</keyword>
<protein>
    <submittedName>
        <fullName evidence="2">Uncharacterized protein</fullName>
    </submittedName>
</protein>
<dbReference type="Proteomes" id="UP000267289">
    <property type="component" value="Unassembled WGS sequence"/>
</dbReference>
<evidence type="ECO:0000313" key="2">
    <source>
        <dbReference type="EMBL" id="VBA36798.1"/>
    </source>
</evidence>
<dbReference type="EMBL" id="UPHQ01000054">
    <property type="protein sequence ID" value="VBA36798.1"/>
    <property type="molecule type" value="Genomic_DNA"/>
</dbReference>
<organism evidence="2 3">
    <name type="scientific">Mycobacterium innocens</name>
    <dbReference type="NCBI Taxonomy" id="2341083"/>
    <lineage>
        <taxon>Bacteria</taxon>
        <taxon>Bacillati</taxon>
        <taxon>Actinomycetota</taxon>
        <taxon>Actinomycetes</taxon>
        <taxon>Mycobacteriales</taxon>
        <taxon>Mycobacteriaceae</taxon>
        <taxon>Mycobacterium</taxon>
    </lineage>
</organism>
<reference evidence="2 3" key="1">
    <citation type="submission" date="2018-09" db="EMBL/GenBank/DDBJ databases">
        <authorList>
            <person name="Tagini F."/>
        </authorList>
    </citation>
    <scope>NUCLEOTIDE SEQUENCE [LARGE SCALE GENOMIC DNA]</scope>
    <source>
        <strain evidence="2 3">MK13</strain>
    </source>
</reference>
<proteinExistence type="predicted"/>
<evidence type="ECO:0000256" key="1">
    <source>
        <dbReference type="SAM" id="MobiDB-lite"/>
    </source>
</evidence>